<dbReference type="CDD" id="cd02616">
    <property type="entry name" value="HAD_PPase"/>
    <property type="match status" value="1"/>
</dbReference>
<dbReference type="InterPro" id="IPR041492">
    <property type="entry name" value="HAD_2"/>
</dbReference>
<dbReference type="OrthoDB" id="9807630at2"/>
<dbReference type="Gene3D" id="1.10.150.240">
    <property type="entry name" value="Putative phosphatase, domain 2"/>
    <property type="match status" value="1"/>
</dbReference>
<keyword evidence="1" id="KW-0378">Hydrolase</keyword>
<dbReference type="RefSeq" id="WP_053418716.1">
    <property type="nucleotide sequence ID" value="NZ_JBNNVA010000008.1"/>
</dbReference>
<dbReference type="SFLD" id="SFLDS00003">
    <property type="entry name" value="Haloacid_Dehalogenase"/>
    <property type="match status" value="1"/>
</dbReference>
<dbReference type="PANTHER" id="PTHR43434">
    <property type="entry name" value="PHOSPHOGLYCOLATE PHOSPHATASE"/>
    <property type="match status" value="1"/>
</dbReference>
<dbReference type="Pfam" id="PF13419">
    <property type="entry name" value="HAD_2"/>
    <property type="match status" value="1"/>
</dbReference>
<dbReference type="FunFam" id="3.40.50.1000:FF:000022">
    <property type="entry name" value="Phosphoglycolate phosphatase"/>
    <property type="match status" value="1"/>
</dbReference>
<dbReference type="GeneID" id="301138307"/>
<dbReference type="GO" id="GO:0008967">
    <property type="term" value="F:phosphoglycolate phosphatase activity"/>
    <property type="evidence" value="ECO:0007669"/>
    <property type="project" value="TreeGrafter"/>
</dbReference>
<dbReference type="GO" id="GO:0004427">
    <property type="term" value="F:inorganic diphosphate phosphatase activity"/>
    <property type="evidence" value="ECO:0007669"/>
    <property type="project" value="UniProtKB-EC"/>
</dbReference>
<evidence type="ECO:0000313" key="2">
    <source>
        <dbReference type="Proteomes" id="UP000036867"/>
    </source>
</evidence>
<dbReference type="EC" id="3.6.1.1" evidence="1"/>
<dbReference type="InterPro" id="IPR036412">
    <property type="entry name" value="HAD-like_sf"/>
</dbReference>
<evidence type="ECO:0000313" key="1">
    <source>
        <dbReference type="EMBL" id="KOO47844.1"/>
    </source>
</evidence>
<accession>A0A0M0L9X0</accession>
<organism evidence="1 2">
    <name type="scientific">Viridibacillus arvi</name>
    <dbReference type="NCBI Taxonomy" id="263475"/>
    <lineage>
        <taxon>Bacteria</taxon>
        <taxon>Bacillati</taxon>
        <taxon>Bacillota</taxon>
        <taxon>Bacilli</taxon>
        <taxon>Bacillales</taxon>
        <taxon>Caryophanaceae</taxon>
        <taxon>Viridibacillus</taxon>
    </lineage>
</organism>
<proteinExistence type="predicted"/>
<dbReference type="PANTHER" id="PTHR43434:SF26">
    <property type="entry name" value="PYROPHOSPHATASE PPAX"/>
    <property type="match status" value="1"/>
</dbReference>
<dbReference type="NCBIfam" id="NF009804">
    <property type="entry name" value="PRK13288.1"/>
    <property type="match status" value="1"/>
</dbReference>
<dbReference type="SFLD" id="SFLDG01129">
    <property type="entry name" value="C1.5:_HAD__Beta-PGM__Phosphata"/>
    <property type="match status" value="1"/>
</dbReference>
<gene>
    <name evidence="1" type="ORF">AMD00_19615</name>
</gene>
<dbReference type="AlphaFoldDB" id="A0A0M0L9X0"/>
<dbReference type="EMBL" id="LILB01000008">
    <property type="protein sequence ID" value="KOO47844.1"/>
    <property type="molecule type" value="Genomic_DNA"/>
</dbReference>
<dbReference type="Gene3D" id="3.40.50.1000">
    <property type="entry name" value="HAD superfamily/HAD-like"/>
    <property type="match status" value="1"/>
</dbReference>
<dbReference type="STRING" id="263475.AMD00_19615"/>
<dbReference type="PATRIC" id="fig|263475.3.peg.2774"/>
<dbReference type="GO" id="GO:0006281">
    <property type="term" value="P:DNA repair"/>
    <property type="evidence" value="ECO:0007669"/>
    <property type="project" value="TreeGrafter"/>
</dbReference>
<dbReference type="NCBIfam" id="TIGR01549">
    <property type="entry name" value="HAD-SF-IA-v1"/>
    <property type="match status" value="1"/>
</dbReference>
<comment type="caution">
    <text evidence="1">The sequence shown here is derived from an EMBL/GenBank/DDBJ whole genome shotgun (WGS) entry which is preliminary data.</text>
</comment>
<sequence>MTNRKIKALLFDFDGTLLDTNELIIQSFLHVLETKFPGKYSREDVLPFLGPSLKDTFSTVDLERVDELIQDYRKWNIAHHDELVTEFDGVLETLLALKEAGIRLAIVSTKRQDMLARGLRVLQAEGLFEVIIGLDDVKNVKPDPEPILLALEKMGLRKDEVIMIGDNSHDIEGGKNAGVKTAGVAWSLKGEAFLAQFKPDYMLHHLSDLLEIVGEVNYEEN</sequence>
<dbReference type="InterPro" id="IPR050155">
    <property type="entry name" value="HAD-like_hydrolase_sf"/>
</dbReference>
<dbReference type="InterPro" id="IPR006439">
    <property type="entry name" value="HAD-SF_hydro_IA"/>
</dbReference>
<dbReference type="InterPro" id="IPR023198">
    <property type="entry name" value="PGP-like_dom2"/>
</dbReference>
<dbReference type="GO" id="GO:0005829">
    <property type="term" value="C:cytosol"/>
    <property type="evidence" value="ECO:0007669"/>
    <property type="project" value="TreeGrafter"/>
</dbReference>
<dbReference type="InterPro" id="IPR023214">
    <property type="entry name" value="HAD_sf"/>
</dbReference>
<protein>
    <submittedName>
        <fullName evidence="1">Pyrophosphatase</fullName>
        <ecNumber evidence="1">3.6.1.1</ecNumber>
    </submittedName>
</protein>
<dbReference type="SFLD" id="SFLDG01135">
    <property type="entry name" value="C1.5.6:_HAD__Beta-PGM__Phospha"/>
    <property type="match status" value="1"/>
</dbReference>
<keyword evidence="2" id="KW-1185">Reference proteome</keyword>
<dbReference type="SUPFAM" id="SSF56784">
    <property type="entry name" value="HAD-like"/>
    <property type="match status" value="1"/>
</dbReference>
<name>A0A0M0L9X0_9BACL</name>
<dbReference type="Proteomes" id="UP000036867">
    <property type="component" value="Unassembled WGS sequence"/>
</dbReference>
<reference evidence="2" key="1">
    <citation type="submission" date="2015-08" db="EMBL/GenBank/DDBJ databases">
        <title>Fjat-10028 dsm 16317.</title>
        <authorList>
            <person name="Liu B."/>
            <person name="Wang J."/>
            <person name="Zhu Y."/>
            <person name="Liu G."/>
            <person name="Chen Q."/>
            <person name="Chen Z."/>
            <person name="Lan J."/>
            <person name="Che J."/>
            <person name="Ge C."/>
            <person name="Shi H."/>
            <person name="Pan Z."/>
            <person name="Liu X."/>
        </authorList>
    </citation>
    <scope>NUCLEOTIDE SEQUENCE [LARGE SCALE GENOMIC DNA]</scope>
    <source>
        <strain evidence="2">DSM 16317</strain>
    </source>
</reference>
<dbReference type="NCBIfam" id="TIGR01509">
    <property type="entry name" value="HAD-SF-IA-v3"/>
    <property type="match status" value="1"/>
</dbReference>